<dbReference type="EMBL" id="CM045770">
    <property type="protein sequence ID" value="KAI7991019.1"/>
    <property type="molecule type" value="Genomic_DNA"/>
</dbReference>
<reference evidence="1 2" key="1">
    <citation type="journal article" date="2022" name="Plant J.">
        <title>Chromosome-level genome of Camellia lanceoleosa provides a valuable resource for understanding genome evolution and self-incompatibility.</title>
        <authorList>
            <person name="Gong W."/>
            <person name="Xiao S."/>
            <person name="Wang L."/>
            <person name="Liao Z."/>
            <person name="Chang Y."/>
            <person name="Mo W."/>
            <person name="Hu G."/>
            <person name="Li W."/>
            <person name="Zhao G."/>
            <person name="Zhu H."/>
            <person name="Hu X."/>
            <person name="Ji K."/>
            <person name="Xiang X."/>
            <person name="Song Q."/>
            <person name="Yuan D."/>
            <person name="Jin S."/>
            <person name="Zhang L."/>
        </authorList>
    </citation>
    <scope>NUCLEOTIDE SEQUENCE [LARGE SCALE GENOMIC DNA]</scope>
    <source>
        <strain evidence="1">SQ_2022a</strain>
    </source>
</reference>
<evidence type="ECO:0000313" key="1">
    <source>
        <dbReference type="EMBL" id="KAI7991019.1"/>
    </source>
</evidence>
<name>A0ACC0FR58_9ERIC</name>
<evidence type="ECO:0000313" key="2">
    <source>
        <dbReference type="Proteomes" id="UP001060215"/>
    </source>
</evidence>
<accession>A0ACC0FR58</accession>
<sequence>MLLYMDPLEIALIKDTLCDDFCFDWESIERSLKNGSDFMVEDLDKKVASPKKSQTIPCFANLGEGSSNGVLDVDSEKVALFGLNVLLWVVAVGLGKIQLRGLLSKRPSSEGKKWSWENIF</sequence>
<keyword evidence="2" id="KW-1185">Reference proteome</keyword>
<proteinExistence type="predicted"/>
<organism evidence="1 2">
    <name type="scientific">Camellia lanceoleosa</name>
    <dbReference type="NCBI Taxonomy" id="1840588"/>
    <lineage>
        <taxon>Eukaryota</taxon>
        <taxon>Viridiplantae</taxon>
        <taxon>Streptophyta</taxon>
        <taxon>Embryophyta</taxon>
        <taxon>Tracheophyta</taxon>
        <taxon>Spermatophyta</taxon>
        <taxon>Magnoliopsida</taxon>
        <taxon>eudicotyledons</taxon>
        <taxon>Gunneridae</taxon>
        <taxon>Pentapetalae</taxon>
        <taxon>asterids</taxon>
        <taxon>Ericales</taxon>
        <taxon>Theaceae</taxon>
        <taxon>Camellia</taxon>
    </lineage>
</organism>
<gene>
    <name evidence="1" type="ORF">LOK49_LG12G00198</name>
</gene>
<comment type="caution">
    <text evidence="1">The sequence shown here is derived from an EMBL/GenBank/DDBJ whole genome shotgun (WGS) entry which is preliminary data.</text>
</comment>
<dbReference type="Proteomes" id="UP001060215">
    <property type="component" value="Chromosome 13"/>
</dbReference>
<protein>
    <submittedName>
        <fullName evidence="1">Uncharacterized protein</fullName>
    </submittedName>
</protein>